<evidence type="ECO:0000256" key="1">
    <source>
        <dbReference type="SAM" id="Phobius"/>
    </source>
</evidence>
<accession>A0ABU2WG44</accession>
<feature type="transmembrane region" description="Helical" evidence="1">
    <location>
        <begin position="84"/>
        <end position="106"/>
    </location>
</feature>
<name>A0ABU2WG44_9GAMM</name>
<reference evidence="2 3" key="1">
    <citation type="submission" date="2023-09" db="EMBL/GenBank/DDBJ databases">
        <authorList>
            <person name="Rey-Velasco X."/>
        </authorList>
    </citation>
    <scope>NUCLEOTIDE SEQUENCE [LARGE SCALE GENOMIC DNA]</scope>
    <source>
        <strain evidence="2 3">W345</strain>
    </source>
</reference>
<keyword evidence="1" id="KW-0812">Transmembrane</keyword>
<dbReference type="Proteomes" id="UP001254608">
    <property type="component" value="Unassembled WGS sequence"/>
</dbReference>
<keyword evidence="3" id="KW-1185">Reference proteome</keyword>
<keyword evidence="1" id="KW-1133">Transmembrane helix</keyword>
<protein>
    <recommendedName>
        <fullName evidence="4">PIN-like protein</fullName>
    </recommendedName>
</protein>
<feature type="transmembrane region" description="Helical" evidence="1">
    <location>
        <begin position="23"/>
        <end position="46"/>
    </location>
</feature>
<comment type="caution">
    <text evidence="2">The sequence shown here is derived from an EMBL/GenBank/DDBJ whole genome shotgun (WGS) entry which is preliminary data.</text>
</comment>
<dbReference type="EMBL" id="JAVRIC010000005">
    <property type="protein sequence ID" value="MDT0496832.1"/>
    <property type="molecule type" value="Genomic_DNA"/>
</dbReference>
<feature type="transmembrane region" description="Helical" evidence="1">
    <location>
        <begin position="155"/>
        <end position="179"/>
    </location>
</feature>
<keyword evidence="1" id="KW-0472">Membrane</keyword>
<evidence type="ECO:0000313" key="2">
    <source>
        <dbReference type="EMBL" id="MDT0496832.1"/>
    </source>
</evidence>
<sequence>MLARVAWITAQLMRFKAGPQDFVYARGLSLPIALFAAFVNFLQLSITMPTGVAVVESVVVVLVTIAFTQFVLQFKRFTSRAQQTVNSLLCTDIVFKLLLLPVLFWIGPDVLRQFSENPQMLEQGQVPGAPMMVLFALSLWNLAVSAHIYRCALEIGIFMGVGITLAGTFMLYSLLGAVAQMLGLGASSP</sequence>
<feature type="transmembrane region" description="Helical" evidence="1">
    <location>
        <begin position="52"/>
        <end position="72"/>
    </location>
</feature>
<proteinExistence type="predicted"/>
<feature type="transmembrane region" description="Helical" evidence="1">
    <location>
        <begin position="126"/>
        <end position="143"/>
    </location>
</feature>
<organism evidence="2 3">
    <name type="scientific">Banduia mediterranea</name>
    <dbReference type="NCBI Taxonomy" id="3075609"/>
    <lineage>
        <taxon>Bacteria</taxon>
        <taxon>Pseudomonadati</taxon>
        <taxon>Pseudomonadota</taxon>
        <taxon>Gammaproteobacteria</taxon>
        <taxon>Nevskiales</taxon>
        <taxon>Algiphilaceae</taxon>
        <taxon>Banduia</taxon>
    </lineage>
</organism>
<gene>
    <name evidence="2" type="ORF">RM530_05565</name>
</gene>
<evidence type="ECO:0000313" key="3">
    <source>
        <dbReference type="Proteomes" id="UP001254608"/>
    </source>
</evidence>
<evidence type="ECO:0008006" key="4">
    <source>
        <dbReference type="Google" id="ProtNLM"/>
    </source>
</evidence>
<dbReference type="RefSeq" id="WP_311364223.1">
    <property type="nucleotide sequence ID" value="NZ_JAVRIC010000005.1"/>
</dbReference>